<name>A0A401FSC9_9BACT</name>
<dbReference type="CDD" id="cd07325">
    <property type="entry name" value="M48_Ste24p_like"/>
    <property type="match status" value="1"/>
</dbReference>
<dbReference type="InterPro" id="IPR001915">
    <property type="entry name" value="Peptidase_M48"/>
</dbReference>
<reference evidence="14" key="1">
    <citation type="submission" date="2017-11" db="EMBL/GenBank/DDBJ databases">
        <authorList>
            <person name="Watanabe M."/>
            <person name="Kojima H."/>
        </authorList>
    </citation>
    <scope>NUCLEOTIDE SEQUENCE [LARGE SCALE GENOMIC DNA]</scope>
    <source>
        <strain evidence="14">Tokyo 01</strain>
    </source>
</reference>
<evidence type="ECO:0000259" key="12">
    <source>
        <dbReference type="Pfam" id="PF01435"/>
    </source>
</evidence>
<feature type="domain" description="Peptidase M48" evidence="12">
    <location>
        <begin position="82"/>
        <end position="134"/>
    </location>
</feature>
<keyword evidence="9 11" id="KW-0482">Metalloprotease</keyword>
<evidence type="ECO:0000313" key="14">
    <source>
        <dbReference type="Proteomes" id="UP000288096"/>
    </source>
</evidence>
<dbReference type="OrthoDB" id="9810445at2"/>
<evidence type="ECO:0000256" key="9">
    <source>
        <dbReference type="ARBA" id="ARBA00023049"/>
    </source>
</evidence>
<keyword evidence="8" id="KW-1133">Transmembrane helix</keyword>
<evidence type="ECO:0000256" key="7">
    <source>
        <dbReference type="ARBA" id="ARBA00022833"/>
    </source>
</evidence>
<dbReference type="PANTHER" id="PTHR43221">
    <property type="entry name" value="PROTEASE HTPX"/>
    <property type="match status" value="1"/>
</dbReference>
<proteinExistence type="inferred from homology"/>
<evidence type="ECO:0000256" key="2">
    <source>
        <dbReference type="ARBA" id="ARBA00022475"/>
    </source>
</evidence>
<dbReference type="GO" id="GO:0004222">
    <property type="term" value="F:metalloendopeptidase activity"/>
    <property type="evidence" value="ECO:0007669"/>
    <property type="project" value="InterPro"/>
</dbReference>
<keyword evidence="5" id="KW-0479">Metal-binding</keyword>
<keyword evidence="3 11" id="KW-0645">Protease</keyword>
<evidence type="ECO:0000256" key="11">
    <source>
        <dbReference type="RuleBase" id="RU003983"/>
    </source>
</evidence>
<comment type="cofactor">
    <cofactor evidence="11">
        <name>Zn(2+)</name>
        <dbReference type="ChEBI" id="CHEBI:29105"/>
    </cofactor>
    <text evidence="11">Binds 1 zinc ion per subunit.</text>
</comment>
<organism evidence="13 14">
    <name type="scientific">Desulfonema ishimotonii</name>
    <dbReference type="NCBI Taxonomy" id="45657"/>
    <lineage>
        <taxon>Bacteria</taxon>
        <taxon>Pseudomonadati</taxon>
        <taxon>Thermodesulfobacteriota</taxon>
        <taxon>Desulfobacteria</taxon>
        <taxon>Desulfobacterales</taxon>
        <taxon>Desulfococcaceae</taxon>
        <taxon>Desulfonema</taxon>
    </lineage>
</organism>
<evidence type="ECO:0000256" key="5">
    <source>
        <dbReference type="ARBA" id="ARBA00022723"/>
    </source>
</evidence>
<accession>A0A401FSC9</accession>
<comment type="similarity">
    <text evidence="11">Belongs to the peptidase M48 family.</text>
</comment>
<comment type="subcellular location">
    <subcellularLocation>
        <location evidence="1">Cell membrane</location>
        <topology evidence="1">Multi-pass membrane protein</topology>
    </subcellularLocation>
</comment>
<evidence type="ECO:0000256" key="1">
    <source>
        <dbReference type="ARBA" id="ARBA00004651"/>
    </source>
</evidence>
<keyword evidence="6 11" id="KW-0378">Hydrolase</keyword>
<keyword evidence="4" id="KW-0812">Transmembrane</keyword>
<evidence type="ECO:0000313" key="13">
    <source>
        <dbReference type="EMBL" id="GBC59866.1"/>
    </source>
</evidence>
<keyword evidence="10" id="KW-0472">Membrane</keyword>
<dbReference type="Gene3D" id="3.30.2010.10">
    <property type="entry name" value="Metalloproteases ('zincins'), catalytic domain"/>
    <property type="match status" value="1"/>
</dbReference>
<dbReference type="RefSeq" id="WP_124327340.1">
    <property type="nucleotide sequence ID" value="NZ_BEXT01000001.1"/>
</dbReference>
<evidence type="ECO:0000256" key="6">
    <source>
        <dbReference type="ARBA" id="ARBA00022801"/>
    </source>
</evidence>
<keyword evidence="14" id="KW-1185">Reference proteome</keyword>
<comment type="caution">
    <text evidence="13">The sequence shown here is derived from an EMBL/GenBank/DDBJ whole genome shotgun (WGS) entry which is preliminary data.</text>
</comment>
<dbReference type="EMBL" id="BEXT01000001">
    <property type="protein sequence ID" value="GBC59866.1"/>
    <property type="molecule type" value="Genomic_DNA"/>
</dbReference>
<evidence type="ECO:0000256" key="3">
    <source>
        <dbReference type="ARBA" id="ARBA00022670"/>
    </source>
</evidence>
<feature type="domain" description="Peptidase M48" evidence="12">
    <location>
        <begin position="151"/>
        <end position="237"/>
    </location>
</feature>
<dbReference type="Proteomes" id="UP000288096">
    <property type="component" value="Unassembled WGS sequence"/>
</dbReference>
<keyword evidence="2" id="KW-1003">Cell membrane</keyword>
<evidence type="ECO:0000256" key="10">
    <source>
        <dbReference type="ARBA" id="ARBA00023136"/>
    </source>
</evidence>
<evidence type="ECO:0000256" key="4">
    <source>
        <dbReference type="ARBA" id="ARBA00022692"/>
    </source>
</evidence>
<dbReference type="PANTHER" id="PTHR43221:SF1">
    <property type="entry name" value="PROTEASE HTPX"/>
    <property type="match status" value="1"/>
</dbReference>
<dbReference type="Pfam" id="PF01435">
    <property type="entry name" value="Peptidase_M48"/>
    <property type="match status" value="2"/>
</dbReference>
<keyword evidence="7 11" id="KW-0862">Zinc</keyword>
<protein>
    <submittedName>
        <fullName evidence="13">Peptidase M48</fullName>
    </submittedName>
</protein>
<reference evidence="14" key="2">
    <citation type="submission" date="2019-01" db="EMBL/GenBank/DDBJ databases">
        <title>Genome sequence of Desulfonema ishimotonii strain Tokyo 01.</title>
        <authorList>
            <person name="Fukui M."/>
        </authorList>
    </citation>
    <scope>NUCLEOTIDE SEQUENCE [LARGE SCALE GENOMIC DNA]</scope>
    <source>
        <strain evidence="14">Tokyo 01</strain>
    </source>
</reference>
<dbReference type="GO" id="GO:0005886">
    <property type="term" value="C:plasma membrane"/>
    <property type="evidence" value="ECO:0007669"/>
    <property type="project" value="UniProtKB-SubCell"/>
</dbReference>
<gene>
    <name evidence="13" type="ORF">DENIS_0807</name>
</gene>
<dbReference type="InterPro" id="IPR050083">
    <property type="entry name" value="HtpX_protease"/>
</dbReference>
<dbReference type="AlphaFoldDB" id="A0A401FSC9"/>
<evidence type="ECO:0000256" key="8">
    <source>
        <dbReference type="ARBA" id="ARBA00022989"/>
    </source>
</evidence>
<dbReference type="GO" id="GO:0006508">
    <property type="term" value="P:proteolysis"/>
    <property type="evidence" value="ECO:0007669"/>
    <property type="project" value="UniProtKB-KW"/>
</dbReference>
<dbReference type="GO" id="GO:0046872">
    <property type="term" value="F:metal ion binding"/>
    <property type="evidence" value="ECO:0007669"/>
    <property type="project" value="UniProtKB-KW"/>
</dbReference>
<sequence>MSKYTEALRFSYESELLRVISARLGAVPLIDHSRSGNLLAARRQELLGEAVRVTADLLPETHAVYRSCLELLGGGLTGDLFVQQSGVYNASVFAHDTQFDILVHSALLKDFTADELRFVFGHELGHVFFKHSLFPVRGIIEQIGEDSPEAVALLLRWSRASEISADRMGMLCCGQLEPAVSALFKTASGLSGIDMGRVLTSFRKQYKALESQIRSVGEVAGWVRTHPMVPIRFKALELAALDIIALGRRDGFFSPRGFRDIDRQVADLLGALDRMAKG</sequence>